<organism evidence="2 3">
    <name type="scientific">Pseudidiomarina sediminum</name>
    <dbReference type="NCBI Taxonomy" id="431675"/>
    <lineage>
        <taxon>Bacteria</taxon>
        <taxon>Pseudomonadati</taxon>
        <taxon>Pseudomonadota</taxon>
        <taxon>Gammaproteobacteria</taxon>
        <taxon>Alteromonadales</taxon>
        <taxon>Idiomarinaceae</taxon>
        <taxon>Pseudidiomarina</taxon>
    </lineage>
</organism>
<evidence type="ECO:0000256" key="1">
    <source>
        <dbReference type="SAM" id="Phobius"/>
    </source>
</evidence>
<dbReference type="AlphaFoldDB" id="A0A432Z0N9"/>
<sequence>MRRQSNWLWIILAIVAVVFFGDELLGLLGAVVGIILSIGITGLVLVAIAIAAFSLVLVIGGSIAFALVVAMFALAAVLFSWLWPYLLLLGIIYLLVRKRPKPV</sequence>
<protein>
    <submittedName>
        <fullName evidence="2">Uncharacterized protein</fullName>
    </submittedName>
</protein>
<keyword evidence="1" id="KW-0812">Transmembrane</keyword>
<feature type="transmembrane region" description="Helical" evidence="1">
    <location>
        <begin position="6"/>
        <end position="25"/>
    </location>
</feature>
<dbReference type="STRING" id="1122124.GCA_000423165_02067"/>
<evidence type="ECO:0000313" key="3">
    <source>
        <dbReference type="Proteomes" id="UP000287022"/>
    </source>
</evidence>
<gene>
    <name evidence="2" type="ORF">CWI80_10955</name>
</gene>
<keyword evidence="1" id="KW-0472">Membrane</keyword>
<name>A0A432Z0N9_9GAMM</name>
<comment type="caution">
    <text evidence="2">The sequence shown here is derived from an EMBL/GenBank/DDBJ whole genome shotgun (WGS) entry which is preliminary data.</text>
</comment>
<keyword evidence="1" id="KW-1133">Transmembrane helix</keyword>
<dbReference type="Proteomes" id="UP000287022">
    <property type="component" value="Unassembled WGS sequence"/>
</dbReference>
<feature type="transmembrane region" description="Helical" evidence="1">
    <location>
        <begin position="32"/>
        <end position="57"/>
    </location>
</feature>
<reference evidence="3" key="1">
    <citation type="journal article" date="2018" name="Front. Microbiol.">
        <title>Genome-Based Analysis Reveals the Taxonomy and Diversity of the Family Idiomarinaceae.</title>
        <authorList>
            <person name="Liu Y."/>
            <person name="Lai Q."/>
            <person name="Shao Z."/>
        </authorList>
    </citation>
    <scope>NUCLEOTIDE SEQUENCE [LARGE SCALE GENOMIC DNA]</scope>
    <source>
        <strain evidence="3">c121</strain>
    </source>
</reference>
<feature type="transmembrane region" description="Helical" evidence="1">
    <location>
        <begin position="63"/>
        <end position="96"/>
    </location>
</feature>
<dbReference type="RefSeq" id="WP_026860776.1">
    <property type="nucleotide sequence ID" value="NZ_JAHVIQ010000004.1"/>
</dbReference>
<evidence type="ECO:0000313" key="2">
    <source>
        <dbReference type="EMBL" id="RUO69734.1"/>
    </source>
</evidence>
<keyword evidence="3" id="KW-1185">Reference proteome</keyword>
<proteinExistence type="predicted"/>
<accession>A0A432Z0N9</accession>
<dbReference type="EMBL" id="PIQE01000004">
    <property type="protein sequence ID" value="RUO69734.1"/>
    <property type="molecule type" value="Genomic_DNA"/>
</dbReference>